<comment type="caution">
    <text evidence="3">The sequence shown here is derived from an EMBL/GenBank/DDBJ whole genome shotgun (WGS) entry which is preliminary data.</text>
</comment>
<keyword evidence="1 2" id="KW-0732">Signal</keyword>
<reference evidence="3" key="1">
    <citation type="submission" date="2022-10" db="EMBL/GenBank/DDBJ databases">
        <authorList>
            <person name="Yu W.X."/>
        </authorList>
    </citation>
    <scope>NUCLEOTIDE SEQUENCE</scope>
    <source>
        <strain evidence="3">AAT</strain>
    </source>
</reference>
<dbReference type="Pfam" id="PF16584">
    <property type="entry name" value="LolA_2"/>
    <property type="match status" value="1"/>
</dbReference>
<organism evidence="3 4">
    <name type="scientific">Plebeiibacterium sediminum</name>
    <dbReference type="NCBI Taxonomy" id="2992112"/>
    <lineage>
        <taxon>Bacteria</taxon>
        <taxon>Pseudomonadati</taxon>
        <taxon>Bacteroidota</taxon>
        <taxon>Bacteroidia</taxon>
        <taxon>Marinilabiliales</taxon>
        <taxon>Marinilabiliaceae</taxon>
        <taxon>Plebeiibacterium</taxon>
    </lineage>
</organism>
<keyword evidence="4" id="KW-1185">Reference proteome</keyword>
<dbReference type="AlphaFoldDB" id="A0AAE3M2J0"/>
<dbReference type="RefSeq" id="WP_301189187.1">
    <property type="nucleotide sequence ID" value="NZ_JAPDPJ010000005.1"/>
</dbReference>
<dbReference type="Proteomes" id="UP001209229">
    <property type="component" value="Unassembled WGS sequence"/>
</dbReference>
<dbReference type="InterPro" id="IPR004564">
    <property type="entry name" value="OM_lipoprot_carrier_LolA-like"/>
</dbReference>
<dbReference type="Gene3D" id="2.50.20.10">
    <property type="entry name" value="Lipoprotein localisation LolA/LolB/LppX"/>
    <property type="match status" value="1"/>
</dbReference>
<evidence type="ECO:0000313" key="4">
    <source>
        <dbReference type="Proteomes" id="UP001209229"/>
    </source>
</evidence>
<evidence type="ECO:0000313" key="3">
    <source>
        <dbReference type="EMBL" id="MCW3785615.1"/>
    </source>
</evidence>
<proteinExistence type="predicted"/>
<dbReference type="SUPFAM" id="SSF89392">
    <property type="entry name" value="Prokaryotic lipoproteins and lipoprotein localization factors"/>
    <property type="match status" value="1"/>
</dbReference>
<dbReference type="EMBL" id="JAPDPJ010000005">
    <property type="protein sequence ID" value="MCW3785615.1"/>
    <property type="molecule type" value="Genomic_DNA"/>
</dbReference>
<evidence type="ECO:0000256" key="1">
    <source>
        <dbReference type="ARBA" id="ARBA00022729"/>
    </source>
</evidence>
<dbReference type="CDD" id="cd16325">
    <property type="entry name" value="LolA"/>
    <property type="match status" value="1"/>
</dbReference>
<name>A0AAE3M2J0_9BACT</name>
<feature type="signal peptide" evidence="2">
    <location>
        <begin position="1"/>
        <end position="17"/>
    </location>
</feature>
<feature type="chain" id="PRO_5042228232" evidence="2">
    <location>
        <begin position="18"/>
        <end position="212"/>
    </location>
</feature>
<dbReference type="InterPro" id="IPR029046">
    <property type="entry name" value="LolA/LolB/LppX"/>
</dbReference>
<keyword evidence="3" id="KW-0449">Lipoprotein</keyword>
<evidence type="ECO:0000256" key="2">
    <source>
        <dbReference type="SAM" id="SignalP"/>
    </source>
</evidence>
<dbReference type="PANTHER" id="PTHR35869:SF1">
    <property type="entry name" value="OUTER-MEMBRANE LIPOPROTEIN CARRIER PROTEIN"/>
    <property type="match status" value="1"/>
</dbReference>
<dbReference type="PANTHER" id="PTHR35869">
    <property type="entry name" value="OUTER-MEMBRANE LIPOPROTEIN CARRIER PROTEIN"/>
    <property type="match status" value="1"/>
</dbReference>
<accession>A0AAE3M2J0</accession>
<protein>
    <submittedName>
        <fullName evidence="3">Outer membrane lipoprotein carrier protein LolA</fullName>
    </submittedName>
</protein>
<gene>
    <name evidence="3" type="ORF">OM075_04015</name>
</gene>
<sequence>MKKILLLIALIPGFLIAQTNEKAVEILDKVTAKTKTYNTIKADFSFAMENLQEEINEVYEGTISIKGDKYKANLMHVDTYFDGKTLWTHMIDEEEVNVDEPDPEDEETLNPASIFTIYQTGFKYAYLGEKTVDGVVVYGIDLFPINRDKPYSKISLEIVKDNLKIATIKQVGKDGNNYTIKVKNMQINTPMNDSMFVFDKEANPDVDVIDMR</sequence>